<keyword evidence="3" id="KW-0540">Nuclease</keyword>
<gene>
    <name evidence="3" type="ORF">ISN44_As08g036030</name>
</gene>
<evidence type="ECO:0000259" key="2">
    <source>
        <dbReference type="PROSITE" id="PS50878"/>
    </source>
</evidence>
<dbReference type="Pfam" id="PF00078">
    <property type="entry name" value="RVT_1"/>
    <property type="match status" value="1"/>
</dbReference>
<dbReference type="Proteomes" id="UP000694251">
    <property type="component" value="Chromosome 8"/>
</dbReference>
<proteinExistence type="predicted"/>
<organism evidence="3 4">
    <name type="scientific">Arabidopsis suecica</name>
    <name type="common">Swedish thale-cress</name>
    <name type="synonym">Cardaminopsis suecica</name>
    <dbReference type="NCBI Taxonomy" id="45249"/>
    <lineage>
        <taxon>Eukaryota</taxon>
        <taxon>Viridiplantae</taxon>
        <taxon>Streptophyta</taxon>
        <taxon>Embryophyta</taxon>
        <taxon>Tracheophyta</taxon>
        <taxon>Spermatophyta</taxon>
        <taxon>Magnoliopsida</taxon>
        <taxon>eudicotyledons</taxon>
        <taxon>Gunneridae</taxon>
        <taxon>Pentapetalae</taxon>
        <taxon>rosids</taxon>
        <taxon>malvids</taxon>
        <taxon>Brassicales</taxon>
        <taxon>Brassicaceae</taxon>
        <taxon>Camelineae</taxon>
        <taxon>Arabidopsis</taxon>
    </lineage>
</organism>
<sequence length="1682" mass="188543">MGYHRMHPRSVLASPQPPSTGLTPEDENLLLPPFLLCFLSLKRVKVSSFSLLRRRLSRRRNPLPSVFSGSPFLMAKQKKRKKGSPSLPPSAGARPPPQSPSSPASPSAPVSPAVDSPSSSISPASEYAQLTAERTDLAIATPDLSSSLNLVSGLDPKLGLVPSVTVPAVIGDVSVVPKLTSTISENQVKLPAAPHTESLKNSEPSEIDSWVSLVKGTSKQLVKKGKSFTLPSGEVCVKIPNSVIEKNRKSWDCFVLGQFYSDPPSQGTLHNIVNGIWSRHYRDISVSKLDGNAFLFRIPNVATRNHVITQRLWQIEGQTMFVAKWEPGVVPKKPELTSAPIWLELRNVPLQFFNEEGLEHVAGLVGEPKFLHPSTANKTNLEVAKVFTIIDPRKPLPEAVNVQFDSGEVVRVLVSSPWMPPVCAHCKGIGHTLKRCSKAPVTCHICSSTVHSPDSCPRLKVKDSKRRQQKKPSQAGPVVSVNGQDMIYVKVSPQLPVLTDVSKETPKKSLSLPISQKMTEKGEASGLSIQSKAAISQVSEEKDSENSSEVEADSSDTLSSDREEDSGEEAFEKFQVVLSKKQRKDGPRQELWDEVGSLASSTLMANKAWIVLGDFNQILCPTDHSRPPTLNVDRRIRVFRDCLLNADLSDLTFRGNTFTWWNKSKTRPTAKKLDIILVNSHWSSLFPNSFAFFGEPDFSDHASCEVSLDSGSLKEKRPFKFFNYLMQNKEFLPLVAEKWFTFNVRGSAMLRVSLKLKSLKSYIKNFSKENYSGLEKRVTDAHDLLLVLQNRTLANPSTSNASKELEAELKWHALVKAETSFLKQRTSINWFKDGDCNSAYFHRMAASRKAKNHVHFLLDANDQRIDSQLEIREHCVAYFTDLLGGEVISGGLIDSDMELLLPFRSSQAQQSYMEKMFTKEEIKEAFFSIPSNKTSGPDGYSSEFFKGCWSVIGPEVTESVLEFFRSGSLLKQWNSTSLVLIPKSTNASRAADFRPISCLNTLYKVISKLLASRLQWLLPHVISPCQSAFMPRRLLAENALLATEIVQGYNRKNISERAMLKVDIRKAFDSVNWSFILSALRAIGVPERFVGWISECITTPTFSVCLNGNSSGFFKSTKGLRQGDPISPYLFVLGMEVFSSLLHSRFTQGYINYHPKTSGLSISHLMFADDVMIFFDGTEASLHGINEALDDFASWSGLHMNRDKTQLFHAGLNLLKSSAIARHGFPVAALPIRYLGLPLMHRKLKICEYEPLLDQLIGNFRGWAMKSLSYAGRTQLLSSVISGTVNFWISAFILPKTCIKKIESLCSRFLWSGKIDGSKGAKVAWSTVCLPKQEGGLGLRRFSQWNTTLCLRFIWLLFSESGSLWAMWHKYHNIKSNSLWEISESPRDSWTWKAILRLRPVAAQFLKVVVGNGSSASFWFDNWSPFGPLIKYIGADGPRQLRIPLKAKVKDACNSAGWTLPSPRSDVELNLHAHLTTIEVPSSSANQDEFCWVVDKVKCNGFSSSQSWNVLRPRKEETNWHDVVWFKGSIPKHAFNMWVSHLNRLPTKKRMFSWGIIPSPNCSFCAADIESRDHLFLICAFAQAIWQLVFLKLDPNRSLLLSWSELLSWVRASSQAAPILLRKITVQTTIYHIWKQRNNLVHNQQAISPPAIFLLLDKDIRNIISARRHRKPFYNLMQCWLS</sequence>
<dbReference type="Pfam" id="PF14111">
    <property type="entry name" value="DUF4283"/>
    <property type="match status" value="1"/>
</dbReference>
<dbReference type="InterPro" id="IPR025558">
    <property type="entry name" value="DUF4283"/>
</dbReference>
<dbReference type="InterPro" id="IPR005135">
    <property type="entry name" value="Endo/exonuclease/phosphatase"/>
</dbReference>
<feature type="region of interest" description="Disordered" evidence="1">
    <location>
        <begin position="450"/>
        <end position="479"/>
    </location>
</feature>
<accession>A0A8T2BC58</accession>
<dbReference type="Pfam" id="PF03372">
    <property type="entry name" value="Exo_endo_phos"/>
    <property type="match status" value="1"/>
</dbReference>
<evidence type="ECO:0000313" key="4">
    <source>
        <dbReference type="Proteomes" id="UP000694251"/>
    </source>
</evidence>
<keyword evidence="4" id="KW-1185">Reference proteome</keyword>
<feature type="compositionally biased region" description="Low complexity" evidence="1">
    <location>
        <begin position="101"/>
        <end position="125"/>
    </location>
</feature>
<keyword evidence="3" id="KW-0255">Endonuclease</keyword>
<dbReference type="PROSITE" id="PS50878">
    <property type="entry name" value="RT_POL"/>
    <property type="match status" value="1"/>
</dbReference>
<dbReference type="InterPro" id="IPR000477">
    <property type="entry name" value="RT_dom"/>
</dbReference>
<feature type="region of interest" description="Disordered" evidence="1">
    <location>
        <begin position="67"/>
        <end position="126"/>
    </location>
</feature>
<keyword evidence="3" id="KW-0378">Hydrolase</keyword>
<dbReference type="InterPro" id="IPR026960">
    <property type="entry name" value="RVT-Znf"/>
</dbReference>
<dbReference type="CDD" id="cd01650">
    <property type="entry name" value="RT_nLTR_like"/>
    <property type="match status" value="1"/>
</dbReference>
<feature type="compositionally biased region" description="Polar residues" evidence="1">
    <location>
        <begin position="527"/>
        <end position="538"/>
    </location>
</feature>
<comment type="caution">
    <text evidence="3">The sequence shown here is derived from an EMBL/GenBank/DDBJ whole genome shotgun (WGS) entry which is preliminary data.</text>
</comment>
<feature type="region of interest" description="Disordered" evidence="1">
    <location>
        <begin position="1"/>
        <end position="25"/>
    </location>
</feature>
<dbReference type="OrthoDB" id="1609566at2759"/>
<name>A0A8T2BC58_ARASU</name>
<evidence type="ECO:0000313" key="3">
    <source>
        <dbReference type="EMBL" id="KAG7584120.1"/>
    </source>
</evidence>
<feature type="domain" description="Reverse transcriptase" evidence="2">
    <location>
        <begin position="962"/>
        <end position="1239"/>
    </location>
</feature>
<dbReference type="PANTHER" id="PTHR33116">
    <property type="entry name" value="REVERSE TRANSCRIPTASE ZINC-BINDING DOMAIN-CONTAINING PROTEIN-RELATED-RELATED"/>
    <property type="match status" value="1"/>
</dbReference>
<reference evidence="3 4" key="1">
    <citation type="submission" date="2020-12" db="EMBL/GenBank/DDBJ databases">
        <title>Concerted genomic and epigenomic changes stabilize Arabidopsis allopolyploids.</title>
        <authorList>
            <person name="Chen Z."/>
        </authorList>
    </citation>
    <scope>NUCLEOTIDE SEQUENCE [LARGE SCALE GENOMIC DNA]</scope>
    <source>
        <strain evidence="3">As9502</strain>
        <tissue evidence="3">Leaf</tissue>
    </source>
</reference>
<protein>
    <submittedName>
        <fullName evidence="3">Endonuclease/exonuclease/phosphatase superfamily</fullName>
    </submittedName>
</protein>
<feature type="region of interest" description="Disordered" evidence="1">
    <location>
        <begin position="500"/>
        <end position="568"/>
    </location>
</feature>
<dbReference type="EMBL" id="JAEFBJ010000008">
    <property type="protein sequence ID" value="KAG7584120.1"/>
    <property type="molecule type" value="Genomic_DNA"/>
</dbReference>
<dbReference type="PANTHER" id="PTHR33116:SF80">
    <property type="entry name" value="REVERSE TRANSCRIPTASE ZINC-BINDING DOMAIN-CONTAINING PROTEIN"/>
    <property type="match status" value="1"/>
</dbReference>
<evidence type="ECO:0000256" key="1">
    <source>
        <dbReference type="SAM" id="MobiDB-lite"/>
    </source>
</evidence>
<dbReference type="GO" id="GO:0004519">
    <property type="term" value="F:endonuclease activity"/>
    <property type="evidence" value="ECO:0007669"/>
    <property type="project" value="UniProtKB-KW"/>
</dbReference>
<dbReference type="Pfam" id="PF13966">
    <property type="entry name" value="zf-RVT"/>
    <property type="match status" value="1"/>
</dbReference>